<dbReference type="InterPro" id="IPR012347">
    <property type="entry name" value="Ferritin-like"/>
</dbReference>
<feature type="binding site" evidence="4">
    <location>
        <position position="141"/>
    </location>
    <ligand>
        <name>Fe(3+)</name>
        <dbReference type="ChEBI" id="CHEBI:29034"/>
        <label>3</label>
    </ligand>
</feature>
<reference evidence="2 3" key="1">
    <citation type="journal article" date="2002" name="Nucleic Acids Res.">
        <title>The complete genomic sequence of Mycoplasma penetrans, an intracellular bacterial pathogen in humans.</title>
        <authorList>
            <person name="Sasaki Y."/>
            <person name="Ishikawa J."/>
            <person name="Yamashita A."/>
            <person name="Oshima K."/>
            <person name="Kenri T."/>
            <person name="Furuya K."/>
            <person name="Yoshino C."/>
            <person name="Horino A."/>
            <person name="Shiba T."/>
            <person name="Sasaki T."/>
            <person name="Hattori M."/>
        </authorList>
    </citation>
    <scope>NUCLEOTIDE SEQUENCE [LARGE SCALE GENOMIC DNA]</scope>
    <source>
        <strain evidence="2 3">HF-2</strain>
    </source>
</reference>
<dbReference type="STRING" id="272633.gene:10731396"/>
<evidence type="ECO:0000313" key="3">
    <source>
        <dbReference type="Proteomes" id="UP000002522"/>
    </source>
</evidence>
<keyword evidence="4" id="KW-0479">Metal-binding</keyword>
<dbReference type="GO" id="GO:0008199">
    <property type="term" value="F:ferric iron binding"/>
    <property type="evidence" value="ECO:0007669"/>
    <property type="project" value="InterPro"/>
</dbReference>
<dbReference type="InterPro" id="IPR009078">
    <property type="entry name" value="Ferritin-like_SF"/>
</dbReference>
<gene>
    <name evidence="2" type="ordered locus">MYPE2930</name>
</gene>
<feature type="binding site" evidence="4">
    <location>
        <position position="60"/>
    </location>
    <ligand>
        <name>Fe(3+)</name>
        <dbReference type="ChEBI" id="CHEBI:29034"/>
        <label>2</label>
    </ligand>
</feature>
<feature type="binding site" evidence="4">
    <location>
        <position position="138"/>
    </location>
    <ligand>
        <name>Fe(3+)</name>
        <dbReference type="ChEBI" id="CHEBI:29034"/>
        <label>2</label>
    </ligand>
</feature>
<keyword evidence="4" id="KW-0002">3D-structure</keyword>
<dbReference type="KEGG" id="mpe:MYPE2930"/>
<dbReference type="SMR" id="Q8EWB1"/>
<proteinExistence type="evidence at protein level"/>
<protein>
    <submittedName>
        <fullName evidence="2">Ferritin-like protein Rsg</fullName>
    </submittedName>
</protein>
<feature type="binding site" evidence="4">
    <location>
        <position position="55"/>
    </location>
    <ligand>
        <name>Fe(3+)</name>
        <dbReference type="ChEBI" id="CHEBI:29034"/>
        <label>2</label>
    </ligand>
</feature>
<dbReference type="eggNOG" id="COG1528">
    <property type="taxonomic scope" value="Bacteria"/>
</dbReference>
<reference evidence="4" key="2">
    <citation type="journal article" date="2021" name="Inorg. Chem.">
        <title>Ferritin with Atypical Ferroxidase Centers Takes B-Channels as the Pathway for Fe&lt;sup&gt;2+&lt;/sup&gt; Uptake from &lt;i&gt;Mycoplasma&lt;/i&gt;.</title>
        <authorList>
            <person name="Wang W."/>
            <person name="Zhang Y."/>
            <person name="Zhao G."/>
            <person name="Wang H."/>
        </authorList>
    </citation>
    <scope>X-RAY CRYSTALLOGRAPHY (1.90 ANGSTROMS) IN COMPLEX WITH FE(3+)</scope>
</reference>
<feature type="binding site" evidence="4">
    <location>
        <position position="55"/>
    </location>
    <ligand>
        <name>Fe(3+)</name>
        <dbReference type="ChEBI" id="CHEBI:29034"/>
        <label>3</label>
    </ligand>
</feature>
<dbReference type="SUPFAM" id="SSF47240">
    <property type="entry name" value="Ferritin-like"/>
    <property type="match status" value="1"/>
</dbReference>
<feature type="binding site" evidence="4">
    <location>
        <position position="140"/>
    </location>
    <ligand>
        <name>Fe(3+)</name>
        <dbReference type="ChEBI" id="CHEBI:29034"/>
        <label>1</label>
    </ligand>
</feature>
<dbReference type="HOGENOM" id="CLU_1501906_0_0_14"/>
<evidence type="ECO:0000313" key="2">
    <source>
        <dbReference type="EMBL" id="BAC44085.1"/>
    </source>
</evidence>
<dbReference type="InterPro" id="IPR008331">
    <property type="entry name" value="Ferritin_DPS_dom"/>
</dbReference>
<dbReference type="EMBL" id="BA000026">
    <property type="protein sequence ID" value="BAC44085.1"/>
    <property type="molecule type" value="Genomic_DNA"/>
</dbReference>
<dbReference type="Pfam" id="PF00210">
    <property type="entry name" value="Ferritin"/>
    <property type="match status" value="1"/>
</dbReference>
<dbReference type="AlphaFoldDB" id="Q8EWB1"/>
<dbReference type="RefSeq" id="WP_011077121.1">
    <property type="nucleotide sequence ID" value="NC_004432.1"/>
</dbReference>
<dbReference type="Gene3D" id="1.20.1260.10">
    <property type="match status" value="1"/>
</dbReference>
<feature type="binding site" evidence="4">
    <location>
        <position position="138"/>
    </location>
    <ligand>
        <name>Fe(3+)</name>
        <dbReference type="ChEBI" id="CHEBI:29034"/>
        <label>3</label>
    </ligand>
</feature>
<feature type="binding site" evidence="4">
    <location>
        <position position="134"/>
    </location>
    <ligand>
        <name>Fe(3+)</name>
        <dbReference type="ChEBI" id="CHEBI:29034"/>
        <label>2</label>
    </ligand>
</feature>
<feature type="binding site" evidence="4">
    <location>
        <position position="134"/>
    </location>
    <ligand>
        <name>Fe(3+)</name>
        <dbReference type="ChEBI" id="CHEBI:29034"/>
        <label>3</label>
    </ligand>
</feature>
<feature type="domain" description="Ferritin-like diiron" evidence="1">
    <location>
        <begin position="6"/>
        <end position="153"/>
    </location>
</feature>
<dbReference type="Proteomes" id="UP000002522">
    <property type="component" value="Chromosome"/>
</dbReference>
<organism evidence="2 3">
    <name type="scientific">Malacoplasma penetrans (strain HF-2)</name>
    <name type="common">Mycoplasma penetrans</name>
    <dbReference type="NCBI Taxonomy" id="272633"/>
    <lineage>
        <taxon>Bacteria</taxon>
        <taxon>Bacillati</taxon>
        <taxon>Mycoplasmatota</taxon>
        <taxon>Mycoplasmoidales</taxon>
        <taxon>Mycoplasmoidaceae</taxon>
        <taxon>Malacoplasma</taxon>
    </lineage>
</organism>
<feature type="binding site" evidence="4">
    <location>
        <position position="144"/>
    </location>
    <ligand>
        <name>Fe(3+)</name>
        <dbReference type="ChEBI" id="CHEBI:29034"/>
        <label>4</label>
    </ligand>
</feature>
<dbReference type="InterPro" id="IPR009040">
    <property type="entry name" value="Ferritin-like_diiron"/>
</dbReference>
<name>Q8EWB1_MALP2</name>
<dbReference type="InParanoid" id="Q8EWB1"/>
<dbReference type="PDB" id="7DIE">
    <property type="method" value="X-ray"/>
    <property type="resolution" value="1.90 A"/>
    <property type="chains" value="A/B/C/D/E/F=1-179"/>
</dbReference>
<accession>Q8EWB1</accession>
<evidence type="ECO:0000259" key="1">
    <source>
        <dbReference type="PROSITE" id="PS50905"/>
    </source>
</evidence>
<keyword evidence="3" id="KW-1185">Reference proteome</keyword>
<feature type="binding site" evidence="4">
    <location>
        <position position="43"/>
    </location>
    <ligand>
        <name>Fe(3+)</name>
        <dbReference type="ChEBI" id="CHEBI:29034"/>
        <label>1</label>
    </ligand>
</feature>
<sequence>MSDSVFNKDERIMDLVSKHYNVELCAANLYFHLATVSKALGYDNVAAFFVKMGSDKQSAHMSRLVKYMMKVDSILKINQISVPELVSFETIQEVLDAALKMESKVRESVKNVTEISLLAKDFETFERMQWFVKDSIEDLEEISDVWTYVHSPNVNLINIENIVGKKLKKSEYDDDHDED</sequence>
<dbReference type="PROSITE" id="PS50905">
    <property type="entry name" value="FERRITIN_LIKE"/>
    <property type="match status" value="1"/>
</dbReference>
<evidence type="ECO:0007829" key="4">
    <source>
        <dbReference type="PDB" id="7DIE"/>
    </source>
</evidence>